<accession>A0ABV4BIS2</accession>
<dbReference type="InterPro" id="IPR029014">
    <property type="entry name" value="NiFe-Hase_large"/>
</dbReference>
<evidence type="ECO:0000313" key="1">
    <source>
        <dbReference type="EMBL" id="MEY6433704.1"/>
    </source>
</evidence>
<dbReference type="PANTHER" id="PTHR42958">
    <property type="entry name" value="HYDROGENASE-2 LARGE CHAIN"/>
    <property type="match status" value="1"/>
</dbReference>
<dbReference type="Proteomes" id="UP001564408">
    <property type="component" value="Unassembled WGS sequence"/>
</dbReference>
<proteinExistence type="predicted"/>
<dbReference type="InterPro" id="IPR050867">
    <property type="entry name" value="NiFe/NiFeSe_hydrgnase_LSU"/>
</dbReference>
<dbReference type="RefSeq" id="WP_369668091.1">
    <property type="nucleotide sequence ID" value="NZ_JBDKXB010000026.1"/>
</dbReference>
<evidence type="ECO:0000313" key="2">
    <source>
        <dbReference type="Proteomes" id="UP001564408"/>
    </source>
</evidence>
<dbReference type="EMBL" id="JBDKXB010000026">
    <property type="protein sequence ID" value="MEY6433704.1"/>
    <property type="molecule type" value="Genomic_DNA"/>
</dbReference>
<dbReference type="SUPFAM" id="SSF56762">
    <property type="entry name" value="HydB/Nqo4-like"/>
    <property type="match status" value="1"/>
</dbReference>
<comment type="caution">
    <text evidence="1">The sequence shown here is derived from an EMBL/GenBank/DDBJ whole genome shotgun (WGS) entry which is preliminary data.</text>
</comment>
<dbReference type="PANTHER" id="PTHR42958:SF4">
    <property type="entry name" value="HYDROGENASE EXPRESSION_FORMATION PROTEIN HUPK"/>
    <property type="match status" value="1"/>
</dbReference>
<protein>
    <submittedName>
        <fullName evidence="1">Nickel-dependent hydrogenase large subunit</fullName>
    </submittedName>
</protein>
<sequence>MRQPSSVGAFVGREAVEMAALVPALFRLCAAAQAAACAAALEQARGRSAPSSERRARARRVAAETVREHLWRILLDWPLALGEAPQVSAMAEVIALHDRWRQEPASHPVGARSAAEVALGRHVAEWVFGRAPRAWVAEIGDRAALTYWSEHTGTPAARLCRVLLATGRGGFGRCAVPPLPDCAGGALATVLGGPEAAAFIAAPTWAGRPHETSPLTRRADHPLIRDLDLAFGNGLVTRLAAQLVELADLIEPAASDVAGRFDAVSPDSAMGTGIGLVPAARGLLAHWVRLDGDRIADYRILAPTDWNGHPDGVLASGLAALIDAAGPSADAWARLFVAAVDPCVACELAYDAAGD</sequence>
<name>A0ABV4BIS2_9GAMM</name>
<keyword evidence="2" id="KW-1185">Reference proteome</keyword>
<dbReference type="InterPro" id="IPR001501">
    <property type="entry name" value="Ni-dep_hyd_lsu"/>
</dbReference>
<dbReference type="Pfam" id="PF00374">
    <property type="entry name" value="NiFeSe_Hases"/>
    <property type="match status" value="1"/>
</dbReference>
<reference evidence="1 2" key="1">
    <citation type="submission" date="2024-05" db="EMBL/GenBank/DDBJ databases">
        <title>Genome Sequence and Characterization of the New Strain Purple Sulfur Bacterium of Genus Thioalkalicoccus.</title>
        <authorList>
            <person name="Bryantseva I.A."/>
            <person name="Kyndt J.A."/>
            <person name="Imhoff J.F."/>
        </authorList>
    </citation>
    <scope>NUCLEOTIDE SEQUENCE [LARGE SCALE GENOMIC DNA]</scope>
    <source>
        <strain evidence="1 2">Um2</strain>
    </source>
</reference>
<organism evidence="1 2">
    <name type="scientific">Thioalkalicoccus limnaeus</name>
    <dbReference type="NCBI Taxonomy" id="120681"/>
    <lineage>
        <taxon>Bacteria</taxon>
        <taxon>Pseudomonadati</taxon>
        <taxon>Pseudomonadota</taxon>
        <taxon>Gammaproteobacteria</taxon>
        <taxon>Chromatiales</taxon>
        <taxon>Chromatiaceae</taxon>
        <taxon>Thioalkalicoccus</taxon>
    </lineage>
</organism>
<dbReference type="Gene3D" id="1.10.645.10">
    <property type="entry name" value="Cytochrome-c3 Hydrogenase, chain B"/>
    <property type="match status" value="2"/>
</dbReference>
<gene>
    <name evidence="1" type="ORF">ABC977_14965</name>
</gene>